<keyword evidence="1" id="KW-0378">Hydrolase</keyword>
<comment type="caution">
    <text evidence="1">The sequence shown here is derived from an EMBL/GenBank/DDBJ whole genome shotgun (WGS) entry which is preliminary data.</text>
</comment>
<evidence type="ECO:0000313" key="1">
    <source>
        <dbReference type="EMBL" id="GFR98017.1"/>
    </source>
</evidence>
<dbReference type="EMBL" id="BMAT01012720">
    <property type="protein sequence ID" value="GFR98017.1"/>
    <property type="molecule type" value="Genomic_DNA"/>
</dbReference>
<dbReference type="AlphaFoldDB" id="A0AAV4HIN0"/>
<gene>
    <name evidence="1" type="ORF">ElyMa_006339300</name>
</gene>
<dbReference type="GO" id="GO:0004519">
    <property type="term" value="F:endonuclease activity"/>
    <property type="evidence" value="ECO:0007669"/>
    <property type="project" value="UniProtKB-KW"/>
</dbReference>
<reference evidence="1 2" key="1">
    <citation type="journal article" date="2021" name="Elife">
        <title>Chloroplast acquisition without the gene transfer in kleptoplastic sea slugs, Plakobranchus ocellatus.</title>
        <authorList>
            <person name="Maeda T."/>
            <person name="Takahashi S."/>
            <person name="Yoshida T."/>
            <person name="Shimamura S."/>
            <person name="Takaki Y."/>
            <person name="Nagai Y."/>
            <person name="Toyoda A."/>
            <person name="Suzuki Y."/>
            <person name="Arimoto A."/>
            <person name="Ishii H."/>
            <person name="Satoh N."/>
            <person name="Nishiyama T."/>
            <person name="Hasebe M."/>
            <person name="Maruyama T."/>
            <person name="Minagawa J."/>
            <person name="Obokata J."/>
            <person name="Shigenobu S."/>
        </authorList>
    </citation>
    <scope>NUCLEOTIDE SEQUENCE [LARGE SCALE GENOMIC DNA]</scope>
</reference>
<name>A0AAV4HIN0_9GAST</name>
<sequence length="124" mass="14267">MAETLERLQQMLNSTAKSSKTYRMEMNAKKTKTVHIGKDIKKVSILINGTPLKQVTKYQYLGHILSEGRNRHKIRKGKGKVLKTLRAALKEYNHRAKTEDTAMLCVLGFLLWVQNMDLHEGSQR</sequence>
<proteinExistence type="predicted"/>
<keyword evidence="2" id="KW-1185">Reference proteome</keyword>
<accession>A0AAV4HIN0</accession>
<keyword evidence="1" id="KW-0255">Endonuclease</keyword>
<evidence type="ECO:0000313" key="2">
    <source>
        <dbReference type="Proteomes" id="UP000762676"/>
    </source>
</evidence>
<organism evidence="1 2">
    <name type="scientific">Elysia marginata</name>
    <dbReference type="NCBI Taxonomy" id="1093978"/>
    <lineage>
        <taxon>Eukaryota</taxon>
        <taxon>Metazoa</taxon>
        <taxon>Spiralia</taxon>
        <taxon>Lophotrochozoa</taxon>
        <taxon>Mollusca</taxon>
        <taxon>Gastropoda</taxon>
        <taxon>Heterobranchia</taxon>
        <taxon>Euthyneura</taxon>
        <taxon>Panpulmonata</taxon>
        <taxon>Sacoglossa</taxon>
        <taxon>Placobranchoidea</taxon>
        <taxon>Plakobranchidae</taxon>
        <taxon>Elysia</taxon>
    </lineage>
</organism>
<protein>
    <submittedName>
        <fullName evidence="1">Endonuclease-reverse transcriptase</fullName>
    </submittedName>
</protein>
<dbReference type="Proteomes" id="UP000762676">
    <property type="component" value="Unassembled WGS sequence"/>
</dbReference>
<keyword evidence="1" id="KW-0540">Nuclease</keyword>